<dbReference type="PROSITE" id="PS51109">
    <property type="entry name" value="G5"/>
    <property type="match status" value="1"/>
</dbReference>
<dbReference type="Gene3D" id="2.20.230.10">
    <property type="entry name" value="Resuscitation-promoting factor rpfb"/>
    <property type="match status" value="1"/>
</dbReference>
<dbReference type="InterPro" id="IPR051933">
    <property type="entry name" value="Resuscitation_pf_RpfB"/>
</dbReference>
<dbReference type="SMART" id="SM01208">
    <property type="entry name" value="G5"/>
    <property type="match status" value="1"/>
</dbReference>
<dbReference type="EMBL" id="WJBD01000006">
    <property type="protein sequence ID" value="MBC3887986.1"/>
    <property type="molecule type" value="Genomic_DNA"/>
</dbReference>
<sequence>MNTKRETGEFFKKYPGVRIGFIALILLVVVGVSSAFTVEKEVQVTFKGEEYTVKGKLLESLGEVLVKNDLPASDEYKYSSPLTTLFKDVINVRIEKKISGNIIMGTKTIAYLSGAENVGDLLKENGIAIDADDRVEPGVKTPLTISTGDIKVTQVKVVESAEIKDIPMTASIIVNDALDTGTRVVVQVGQNGKSNVKERIRFENDVEVSREVLESQEITPIVEEIIEVGPATTIVMPDEVQVKSVTGDVNVESSTVSTSSSAKVDQDNSLKGTMMTVSATAYTATGSNTASGLAPQEGRTIAAWDGVPFGTQVYIPALGGVYTVEDRGGAVGYGIIDIYKNSQDECNTWGRQNIEIYFLD</sequence>
<evidence type="ECO:0000259" key="2">
    <source>
        <dbReference type="PROSITE" id="PS51109"/>
    </source>
</evidence>
<gene>
    <name evidence="3" type="ORF">GH810_06655</name>
</gene>
<evidence type="ECO:0000256" key="1">
    <source>
        <dbReference type="ARBA" id="ARBA00022729"/>
    </source>
</evidence>
<dbReference type="Proteomes" id="UP000616595">
    <property type="component" value="Unassembled WGS sequence"/>
</dbReference>
<proteinExistence type="predicted"/>
<reference evidence="3" key="1">
    <citation type="submission" date="2019-10" db="EMBL/GenBank/DDBJ databases">
        <authorList>
            <person name="Ross D.E."/>
            <person name="Gulliver D."/>
        </authorList>
    </citation>
    <scope>NUCLEOTIDE SEQUENCE</scope>
    <source>
        <strain evidence="3">DER-2019</strain>
    </source>
</reference>
<evidence type="ECO:0000313" key="4">
    <source>
        <dbReference type="Proteomes" id="UP000616595"/>
    </source>
</evidence>
<dbReference type="Pfam" id="PF03990">
    <property type="entry name" value="DUF348"/>
    <property type="match status" value="1"/>
</dbReference>
<dbReference type="Pfam" id="PF06725">
    <property type="entry name" value="3D"/>
    <property type="match status" value="1"/>
</dbReference>
<protein>
    <submittedName>
        <fullName evidence="3">DUF348 domain-containing protein</fullName>
    </submittedName>
</protein>
<organism evidence="3 4">
    <name type="scientific">Acetobacterium paludosum</name>
    <dbReference type="NCBI Taxonomy" id="52693"/>
    <lineage>
        <taxon>Bacteria</taxon>
        <taxon>Bacillati</taxon>
        <taxon>Bacillota</taxon>
        <taxon>Clostridia</taxon>
        <taxon>Eubacteriales</taxon>
        <taxon>Eubacteriaceae</taxon>
        <taxon>Acetobacterium</taxon>
    </lineage>
</organism>
<name>A0A923HTE0_9FIRM</name>
<dbReference type="GO" id="GO:0009254">
    <property type="term" value="P:peptidoglycan turnover"/>
    <property type="evidence" value="ECO:0007669"/>
    <property type="project" value="InterPro"/>
</dbReference>
<feature type="domain" description="G5" evidence="2">
    <location>
        <begin position="152"/>
        <end position="232"/>
    </location>
</feature>
<comment type="caution">
    <text evidence="3">The sequence shown here is derived from an EMBL/GenBank/DDBJ whole genome shotgun (WGS) entry which is preliminary data.</text>
</comment>
<evidence type="ECO:0000313" key="3">
    <source>
        <dbReference type="EMBL" id="MBC3887986.1"/>
    </source>
</evidence>
<dbReference type="OrthoDB" id="9798935at2"/>
<dbReference type="InterPro" id="IPR011098">
    <property type="entry name" value="G5_dom"/>
</dbReference>
<dbReference type="InterPro" id="IPR007137">
    <property type="entry name" value="DUF348"/>
</dbReference>
<keyword evidence="1" id="KW-0732">Signal</keyword>
<dbReference type="Pfam" id="PF07501">
    <property type="entry name" value="G5"/>
    <property type="match status" value="1"/>
</dbReference>
<keyword evidence="4" id="KW-1185">Reference proteome</keyword>
<reference evidence="3" key="2">
    <citation type="submission" date="2020-10" db="EMBL/GenBank/DDBJ databases">
        <title>Comparative genomics of the Acetobacterium genus.</title>
        <authorList>
            <person name="Marshall C."/>
            <person name="May H."/>
            <person name="Norman S."/>
        </authorList>
    </citation>
    <scope>NUCLEOTIDE SEQUENCE</scope>
    <source>
        <strain evidence="3">DER-2019</strain>
    </source>
</reference>
<dbReference type="PANTHER" id="PTHR39160">
    <property type="entry name" value="CELL WALL-BINDING PROTEIN YOCH"/>
    <property type="match status" value="1"/>
</dbReference>
<accession>A0A923HTE0</accession>
<dbReference type="CDD" id="cd14667">
    <property type="entry name" value="3D_containing_proteins"/>
    <property type="match status" value="1"/>
</dbReference>
<dbReference type="GO" id="GO:0019867">
    <property type="term" value="C:outer membrane"/>
    <property type="evidence" value="ECO:0007669"/>
    <property type="project" value="InterPro"/>
</dbReference>
<dbReference type="AlphaFoldDB" id="A0A923HTE0"/>
<dbReference type="PANTHER" id="PTHR39160:SF4">
    <property type="entry name" value="RESUSCITATION-PROMOTING FACTOR RPFB"/>
    <property type="match status" value="1"/>
</dbReference>
<dbReference type="GO" id="GO:0004553">
    <property type="term" value="F:hydrolase activity, hydrolyzing O-glycosyl compounds"/>
    <property type="evidence" value="ECO:0007669"/>
    <property type="project" value="InterPro"/>
</dbReference>
<dbReference type="RefSeq" id="WP_148566210.1">
    <property type="nucleotide sequence ID" value="NZ_RXYA01000003.1"/>
</dbReference>
<dbReference type="InterPro" id="IPR010611">
    <property type="entry name" value="3D_dom"/>
</dbReference>
<dbReference type="InterPro" id="IPR059180">
    <property type="entry name" value="3D_YorM"/>
</dbReference>